<protein>
    <recommendedName>
        <fullName evidence="2">Polysaccharide lyase 14 domain-containing protein</fullName>
    </recommendedName>
</protein>
<feature type="chain" id="PRO_5047216770" description="Polysaccharide lyase 14 domain-containing protein" evidence="1">
    <location>
        <begin position="37"/>
        <end position="298"/>
    </location>
</feature>
<reference evidence="3" key="1">
    <citation type="journal article" date="2015" name="Antonie Van Leeuwenhoek">
        <title>Comparative 16S rRNA signatures and multilocus sequence analysis for the genus Salinicola and description of Salinicola acroporae sp. nov., isolated from coral Acropora digitifera.</title>
        <authorList>
            <person name="Lepcha R.T."/>
            <person name="Poddar A."/>
            <person name="Schumann P."/>
            <person name="Das S.K."/>
        </authorList>
    </citation>
    <scope>NUCLEOTIDE SEQUENCE</scope>
    <source>
        <strain evidence="3">S4-41</strain>
    </source>
</reference>
<accession>A0ABT6I5A7</accession>
<evidence type="ECO:0000256" key="1">
    <source>
        <dbReference type="SAM" id="SignalP"/>
    </source>
</evidence>
<name>A0ABT6I5A7_9GAMM</name>
<dbReference type="PANTHER" id="PTHR40124">
    <property type="match status" value="1"/>
</dbReference>
<dbReference type="Proteomes" id="UP001162135">
    <property type="component" value="Unassembled WGS sequence"/>
</dbReference>
<keyword evidence="1" id="KW-0732">Signal</keyword>
<evidence type="ECO:0000313" key="4">
    <source>
        <dbReference type="Proteomes" id="UP001162135"/>
    </source>
</evidence>
<dbReference type="EMBL" id="PGFS01000001">
    <property type="protein sequence ID" value="MDH4572594.1"/>
    <property type="molecule type" value="Genomic_DNA"/>
</dbReference>
<dbReference type="PANTHER" id="PTHR40124:SF1">
    <property type="entry name" value="DISAGGREGATASE RELATED REPEAT PROTEIN"/>
    <property type="match status" value="1"/>
</dbReference>
<evidence type="ECO:0000313" key="3">
    <source>
        <dbReference type="EMBL" id="MDH4572594.1"/>
    </source>
</evidence>
<feature type="domain" description="Polysaccharide lyase 14" evidence="2">
    <location>
        <begin position="98"/>
        <end position="291"/>
    </location>
</feature>
<sequence length="298" mass="32485">MISAKLDNSQPRRLRPLGSAILVAGALTLASLPAQAASGHSLTQPQVSACSSRYAPVQTLAMNDHGDPKAWVKDDLAGQRRWGEQNLQVLDSNESGLGSPALRVSYPAGTSSPSDAEEGGAGFVVPVPALRQADRACLRFRVRFPAGFDFVKGGKLPGLYGGDGPTGGDEVTGKNGFSMRFMWREQGQGELYEYVVNKDSDYGESVGRGRWHFTPGQWVTVEEEIVLNDPERENGIARVWIDGQPTLEQQHIVYRTTDDVHIDGLMFSTFFGGHGSDWRTPRNQTVDFADFTLMTPKG</sequence>
<feature type="signal peptide" evidence="1">
    <location>
        <begin position="1"/>
        <end position="36"/>
    </location>
</feature>
<dbReference type="RefSeq" id="WP_110717142.1">
    <property type="nucleotide sequence ID" value="NZ_PGFS01000001.1"/>
</dbReference>
<dbReference type="Pfam" id="PF21294">
    <property type="entry name" value="Polysacc_lyase_14"/>
    <property type="match status" value="1"/>
</dbReference>
<reference evidence="3" key="2">
    <citation type="submission" date="2017-11" db="EMBL/GenBank/DDBJ databases">
        <authorList>
            <person name="Das S.K."/>
        </authorList>
    </citation>
    <scope>NUCLEOTIDE SEQUENCE</scope>
    <source>
        <strain evidence="3">S4-41</strain>
    </source>
</reference>
<dbReference type="Gene3D" id="2.60.120.200">
    <property type="match status" value="1"/>
</dbReference>
<keyword evidence="4" id="KW-1185">Reference proteome</keyword>
<proteinExistence type="predicted"/>
<evidence type="ECO:0000259" key="2">
    <source>
        <dbReference type="Pfam" id="PF21294"/>
    </source>
</evidence>
<organism evidence="3 4">
    <name type="scientific">Salinicola acroporae</name>
    <dbReference type="NCBI Taxonomy" id="1541440"/>
    <lineage>
        <taxon>Bacteria</taxon>
        <taxon>Pseudomonadati</taxon>
        <taxon>Pseudomonadota</taxon>
        <taxon>Gammaproteobacteria</taxon>
        <taxon>Oceanospirillales</taxon>
        <taxon>Halomonadaceae</taxon>
        <taxon>Salinicola</taxon>
    </lineage>
</organism>
<comment type="caution">
    <text evidence="3">The sequence shown here is derived from an EMBL/GenBank/DDBJ whole genome shotgun (WGS) entry which is preliminary data.</text>
</comment>
<gene>
    <name evidence="3" type="ORF">CUR86_09070</name>
</gene>
<dbReference type="InterPro" id="IPR048958">
    <property type="entry name" value="Polysacc_lyase_14"/>
</dbReference>